<keyword evidence="8" id="KW-1185">Reference proteome</keyword>
<organism evidence="8 9">
    <name type="scientific">Limulus polyphemus</name>
    <name type="common">Atlantic horseshoe crab</name>
    <dbReference type="NCBI Taxonomy" id="6850"/>
    <lineage>
        <taxon>Eukaryota</taxon>
        <taxon>Metazoa</taxon>
        <taxon>Ecdysozoa</taxon>
        <taxon>Arthropoda</taxon>
        <taxon>Chelicerata</taxon>
        <taxon>Merostomata</taxon>
        <taxon>Xiphosura</taxon>
        <taxon>Limulidae</taxon>
        <taxon>Limulus</taxon>
    </lineage>
</organism>
<dbReference type="Pfam" id="PF02351">
    <property type="entry name" value="GDNF"/>
    <property type="match status" value="1"/>
</dbReference>
<accession>A0ABM1S9Z6</accession>
<keyword evidence="5" id="KW-0325">Glycoprotein</keyword>
<evidence type="ECO:0000256" key="4">
    <source>
        <dbReference type="ARBA" id="ARBA00023136"/>
    </source>
</evidence>
<evidence type="ECO:0000256" key="5">
    <source>
        <dbReference type="ARBA" id="ARBA00023180"/>
    </source>
</evidence>
<dbReference type="PANTHER" id="PTHR16840">
    <property type="entry name" value="GROWTH ARREST-SPECIFIC PROTEIN 1"/>
    <property type="match status" value="1"/>
</dbReference>
<protein>
    <submittedName>
        <fullName evidence="9">Growth arrest-specific protein 1-like</fullName>
    </submittedName>
</protein>
<evidence type="ECO:0000256" key="3">
    <source>
        <dbReference type="ARBA" id="ARBA00022729"/>
    </source>
</evidence>
<evidence type="ECO:0000313" key="8">
    <source>
        <dbReference type="Proteomes" id="UP000694941"/>
    </source>
</evidence>
<dbReference type="RefSeq" id="XP_022240451.1">
    <property type="nucleotide sequence ID" value="XM_022384743.1"/>
</dbReference>
<dbReference type="Proteomes" id="UP000694941">
    <property type="component" value="Unplaced"/>
</dbReference>
<evidence type="ECO:0000256" key="2">
    <source>
        <dbReference type="ARBA" id="ARBA00022475"/>
    </source>
</evidence>
<reference evidence="9" key="1">
    <citation type="submission" date="2025-08" db="UniProtKB">
        <authorList>
            <consortium name="RefSeq"/>
        </authorList>
    </citation>
    <scope>IDENTIFICATION</scope>
    <source>
        <tissue evidence="9">Muscle</tissue>
    </source>
</reference>
<evidence type="ECO:0000313" key="9">
    <source>
        <dbReference type="RefSeq" id="XP_022240451.1"/>
    </source>
</evidence>
<keyword evidence="2" id="KW-1003">Cell membrane</keyword>
<evidence type="ECO:0000259" key="7">
    <source>
        <dbReference type="Pfam" id="PF02351"/>
    </source>
</evidence>
<dbReference type="PANTHER" id="PTHR16840:SF3">
    <property type="entry name" value="GROWTH ARREST-SPECIFIC PROTEIN 1"/>
    <property type="match status" value="1"/>
</dbReference>
<evidence type="ECO:0000256" key="1">
    <source>
        <dbReference type="ARBA" id="ARBA00004236"/>
    </source>
</evidence>
<keyword evidence="4" id="KW-0472">Membrane</keyword>
<dbReference type="GeneID" id="106458506"/>
<dbReference type="InterPro" id="IPR016017">
    <property type="entry name" value="GDNF/GAS1"/>
</dbReference>
<gene>
    <name evidence="9" type="primary">LOC106458506</name>
</gene>
<proteinExistence type="predicted"/>
<feature type="signal peptide" evidence="6">
    <location>
        <begin position="1"/>
        <end position="22"/>
    </location>
</feature>
<keyword evidence="3 6" id="KW-0732">Signal</keyword>
<evidence type="ECO:0000256" key="6">
    <source>
        <dbReference type="SAM" id="SignalP"/>
    </source>
</evidence>
<feature type="domain" description="GDNF/GAS1" evidence="7">
    <location>
        <begin position="118"/>
        <end position="191"/>
    </location>
</feature>
<feature type="chain" id="PRO_5045076249" evidence="6">
    <location>
        <begin position="23"/>
        <end position="251"/>
    </location>
</feature>
<sequence>MNSAAAIVVIFCMLSTASSSLAAQNCEIARMKCAYRKGCGTALQNYMFDCASVLAGRVSRCTTLCKRALISLASTPEGKELMKCDCNGSDFCILSKERVEVCRPEVTQATAEDAVVSCSVAHWICVADLLCSTALEYYHHWCHAMFRGYRCTHRCNNSLAILNRQVKAEKLRSCYCDGSEEFPCRRIKVNMERLCYGREDFVLGENDIDPDRSSAIPLEHTHLLTWVLWLLISTLTVNTWIRLKIGELNWR</sequence>
<name>A0ABM1S9Z6_LIMPO</name>
<comment type="subcellular location">
    <subcellularLocation>
        <location evidence="1">Cell membrane</location>
    </subcellularLocation>
</comment>
<dbReference type="InterPro" id="IPR039596">
    <property type="entry name" value="GAS1"/>
</dbReference>